<proteinExistence type="predicted"/>
<dbReference type="InterPro" id="IPR052716">
    <property type="entry name" value="MOSC_domain"/>
</dbReference>
<dbReference type="Proteomes" id="UP000249725">
    <property type="component" value="Unassembled WGS sequence"/>
</dbReference>
<keyword evidence="3" id="KW-1185">Reference proteome</keyword>
<dbReference type="SUPFAM" id="SSF50800">
    <property type="entry name" value="PK beta-barrel domain-like"/>
    <property type="match status" value="1"/>
</dbReference>
<dbReference type="OrthoDB" id="1550913at2"/>
<dbReference type="RefSeq" id="WP_111513030.1">
    <property type="nucleotide sequence ID" value="NZ_QFYR01000001.1"/>
</dbReference>
<dbReference type="GO" id="GO:0003824">
    <property type="term" value="F:catalytic activity"/>
    <property type="evidence" value="ECO:0007669"/>
    <property type="project" value="InterPro"/>
</dbReference>
<dbReference type="AlphaFoldDB" id="A0A328AQ30"/>
<dbReference type="Pfam" id="PF03473">
    <property type="entry name" value="MOSC"/>
    <property type="match status" value="1"/>
</dbReference>
<evidence type="ECO:0000259" key="1">
    <source>
        <dbReference type="PROSITE" id="PS51340"/>
    </source>
</evidence>
<feature type="domain" description="MOSC" evidence="1">
    <location>
        <begin position="34"/>
        <end position="163"/>
    </location>
</feature>
<dbReference type="PROSITE" id="PS51340">
    <property type="entry name" value="MOSC"/>
    <property type="match status" value="1"/>
</dbReference>
<organism evidence="2 3">
    <name type="scientific">Phenylobacterium deserti</name>
    <dbReference type="NCBI Taxonomy" id="1914756"/>
    <lineage>
        <taxon>Bacteria</taxon>
        <taxon>Pseudomonadati</taxon>
        <taxon>Pseudomonadota</taxon>
        <taxon>Alphaproteobacteria</taxon>
        <taxon>Caulobacterales</taxon>
        <taxon>Caulobacteraceae</taxon>
        <taxon>Phenylobacterium</taxon>
    </lineage>
</organism>
<dbReference type="Gene3D" id="2.40.33.20">
    <property type="entry name" value="PK beta-barrel domain-like"/>
    <property type="match status" value="1"/>
</dbReference>
<sequence length="165" mass="17573">MLNPSSALARLLDGPMQPGAVAWLGSRPVRRAPMTVLESVELAPGEGVLGDHYKSRTNGPRQVTLIAAEDLAAIASFLGRAEVESELLRRNIVTRGVNLRALKGRRVRVGGAILETTGECHPCSRMEELLGPGGYNAVRGHGGFTARVLEGGWVRLGDAVERLDG</sequence>
<dbReference type="PANTHER" id="PTHR36930:SF1">
    <property type="entry name" value="MOSC DOMAIN-CONTAINING PROTEIN"/>
    <property type="match status" value="1"/>
</dbReference>
<dbReference type="InterPro" id="IPR011037">
    <property type="entry name" value="Pyrv_Knase-like_insert_dom_sf"/>
</dbReference>
<reference evidence="3" key="1">
    <citation type="submission" date="2018-05" db="EMBL/GenBank/DDBJ databases">
        <authorList>
            <person name="Li X."/>
        </authorList>
    </citation>
    <scope>NUCLEOTIDE SEQUENCE [LARGE SCALE GENOMIC DNA]</scope>
    <source>
        <strain evidence="3">YIM 73061</strain>
    </source>
</reference>
<dbReference type="GO" id="GO:0030151">
    <property type="term" value="F:molybdenum ion binding"/>
    <property type="evidence" value="ECO:0007669"/>
    <property type="project" value="InterPro"/>
</dbReference>
<dbReference type="GO" id="GO:0030170">
    <property type="term" value="F:pyridoxal phosphate binding"/>
    <property type="evidence" value="ECO:0007669"/>
    <property type="project" value="InterPro"/>
</dbReference>
<dbReference type="EMBL" id="QFYR01000001">
    <property type="protein sequence ID" value="RAK56679.1"/>
    <property type="molecule type" value="Genomic_DNA"/>
</dbReference>
<accession>A0A328AQ30</accession>
<evidence type="ECO:0000313" key="2">
    <source>
        <dbReference type="EMBL" id="RAK56679.1"/>
    </source>
</evidence>
<gene>
    <name evidence="2" type="ORF">DJ018_01490</name>
</gene>
<dbReference type="InterPro" id="IPR005302">
    <property type="entry name" value="MoCF_Sase_C"/>
</dbReference>
<comment type="caution">
    <text evidence="2">The sequence shown here is derived from an EMBL/GenBank/DDBJ whole genome shotgun (WGS) entry which is preliminary data.</text>
</comment>
<evidence type="ECO:0000313" key="3">
    <source>
        <dbReference type="Proteomes" id="UP000249725"/>
    </source>
</evidence>
<name>A0A328AQ30_9CAUL</name>
<dbReference type="PANTHER" id="PTHR36930">
    <property type="entry name" value="METAL-SULFUR CLUSTER BIOSYNTHESIS PROTEINS YUAD-RELATED"/>
    <property type="match status" value="1"/>
</dbReference>
<protein>
    <submittedName>
        <fullName evidence="2">MOSC domain-containing protein</fullName>
    </submittedName>
</protein>